<evidence type="ECO:0000313" key="11">
    <source>
        <dbReference type="EMBL" id="KAK9844553.1"/>
    </source>
</evidence>
<dbReference type="GO" id="GO:0005634">
    <property type="term" value="C:nucleus"/>
    <property type="evidence" value="ECO:0007669"/>
    <property type="project" value="UniProtKB-SubCell"/>
</dbReference>
<evidence type="ECO:0000256" key="3">
    <source>
        <dbReference type="ARBA" id="ARBA00022737"/>
    </source>
</evidence>
<evidence type="ECO:0000256" key="8">
    <source>
        <dbReference type="ARBA" id="ARBA00023242"/>
    </source>
</evidence>
<keyword evidence="2" id="KW-0479">Metal-binding</keyword>
<gene>
    <name evidence="11" type="ORF">WJX74_003980</name>
</gene>
<dbReference type="GO" id="GO:0004842">
    <property type="term" value="F:ubiquitin-protein transferase activity"/>
    <property type="evidence" value="ECO:0007669"/>
    <property type="project" value="TreeGrafter"/>
</dbReference>
<keyword evidence="4" id="KW-0227">DNA damage</keyword>
<protein>
    <recommendedName>
        <fullName evidence="10">RING-type domain-containing protein</fullName>
    </recommendedName>
</protein>
<evidence type="ECO:0000256" key="5">
    <source>
        <dbReference type="ARBA" id="ARBA00022771"/>
    </source>
</evidence>
<name>A0AAW1SE61_9CHLO</name>
<sequence>MADVLQHLEAIEAEVTCSLCANIYSDPVNFAGCSHIFCRDCVINTIEGPGITKSECPTCHQPGWKKDLQTNHKFKSIASAVQKLKQELGTADIASCNPSTGRS</sequence>
<dbReference type="InterPro" id="IPR039503">
    <property type="entry name" value="BARD1_Znf-RING"/>
</dbReference>
<evidence type="ECO:0000313" key="12">
    <source>
        <dbReference type="Proteomes" id="UP001438707"/>
    </source>
</evidence>
<evidence type="ECO:0000256" key="2">
    <source>
        <dbReference type="ARBA" id="ARBA00022723"/>
    </source>
</evidence>
<evidence type="ECO:0000259" key="10">
    <source>
        <dbReference type="PROSITE" id="PS50089"/>
    </source>
</evidence>
<dbReference type="PROSITE" id="PS50089">
    <property type="entry name" value="ZF_RING_2"/>
    <property type="match status" value="1"/>
</dbReference>
<reference evidence="11 12" key="1">
    <citation type="journal article" date="2024" name="Nat. Commun.">
        <title>Phylogenomics reveals the evolutionary origins of lichenization in chlorophyte algae.</title>
        <authorList>
            <person name="Puginier C."/>
            <person name="Libourel C."/>
            <person name="Otte J."/>
            <person name="Skaloud P."/>
            <person name="Haon M."/>
            <person name="Grisel S."/>
            <person name="Petersen M."/>
            <person name="Berrin J.G."/>
            <person name="Delaux P.M."/>
            <person name="Dal Grande F."/>
            <person name="Keller J."/>
        </authorList>
    </citation>
    <scope>NUCLEOTIDE SEQUENCE [LARGE SCALE GENOMIC DNA]</scope>
    <source>
        <strain evidence="11 12">SAG 2145</strain>
    </source>
</reference>
<dbReference type="Proteomes" id="UP001438707">
    <property type="component" value="Unassembled WGS sequence"/>
</dbReference>
<dbReference type="InterPro" id="IPR017907">
    <property type="entry name" value="Znf_RING_CS"/>
</dbReference>
<dbReference type="Pfam" id="PF14835">
    <property type="entry name" value="zf-RING_6"/>
    <property type="match status" value="1"/>
</dbReference>
<evidence type="ECO:0000256" key="7">
    <source>
        <dbReference type="ARBA" id="ARBA00023204"/>
    </source>
</evidence>
<evidence type="ECO:0000256" key="4">
    <source>
        <dbReference type="ARBA" id="ARBA00022763"/>
    </source>
</evidence>
<comment type="subcellular location">
    <subcellularLocation>
        <location evidence="1">Nucleus</location>
    </subcellularLocation>
</comment>
<dbReference type="PANTHER" id="PTHR13763">
    <property type="entry name" value="BREAST CANCER TYPE 1 SUSCEPTIBILITY PROTEIN BRCA1"/>
    <property type="match status" value="1"/>
</dbReference>
<dbReference type="PROSITE" id="PS00518">
    <property type="entry name" value="ZF_RING_1"/>
    <property type="match status" value="1"/>
</dbReference>
<evidence type="ECO:0000256" key="9">
    <source>
        <dbReference type="PROSITE-ProRule" id="PRU00175"/>
    </source>
</evidence>
<dbReference type="InterPro" id="IPR013083">
    <property type="entry name" value="Znf_RING/FYVE/PHD"/>
</dbReference>
<organism evidence="11 12">
    <name type="scientific">Apatococcus lobatus</name>
    <dbReference type="NCBI Taxonomy" id="904363"/>
    <lineage>
        <taxon>Eukaryota</taxon>
        <taxon>Viridiplantae</taxon>
        <taxon>Chlorophyta</taxon>
        <taxon>core chlorophytes</taxon>
        <taxon>Trebouxiophyceae</taxon>
        <taxon>Chlorellales</taxon>
        <taxon>Chlorellaceae</taxon>
        <taxon>Apatococcus</taxon>
    </lineage>
</organism>
<feature type="domain" description="RING-type" evidence="10">
    <location>
        <begin position="17"/>
        <end position="60"/>
    </location>
</feature>
<keyword evidence="3" id="KW-0677">Repeat</keyword>
<dbReference type="GO" id="GO:0045944">
    <property type="term" value="P:positive regulation of transcription by RNA polymerase II"/>
    <property type="evidence" value="ECO:0007669"/>
    <property type="project" value="TreeGrafter"/>
</dbReference>
<keyword evidence="5 9" id="KW-0863">Zinc-finger</keyword>
<dbReference type="Gene3D" id="3.30.40.10">
    <property type="entry name" value="Zinc/RING finger domain, C3HC4 (zinc finger)"/>
    <property type="match status" value="1"/>
</dbReference>
<proteinExistence type="predicted"/>
<accession>A0AAW1SE61</accession>
<dbReference type="SMART" id="SM00184">
    <property type="entry name" value="RING"/>
    <property type="match status" value="1"/>
</dbReference>
<dbReference type="AlphaFoldDB" id="A0AAW1SE61"/>
<dbReference type="GO" id="GO:0000724">
    <property type="term" value="P:double-strand break repair via homologous recombination"/>
    <property type="evidence" value="ECO:0007669"/>
    <property type="project" value="TreeGrafter"/>
</dbReference>
<evidence type="ECO:0000256" key="1">
    <source>
        <dbReference type="ARBA" id="ARBA00004123"/>
    </source>
</evidence>
<keyword evidence="12" id="KW-1185">Reference proteome</keyword>
<dbReference type="PANTHER" id="PTHR13763:SF0">
    <property type="entry name" value="BREAST CANCER TYPE 1 SUSCEPTIBILITY PROTEIN"/>
    <property type="match status" value="1"/>
</dbReference>
<dbReference type="GO" id="GO:0008270">
    <property type="term" value="F:zinc ion binding"/>
    <property type="evidence" value="ECO:0007669"/>
    <property type="project" value="UniProtKB-KW"/>
</dbReference>
<keyword evidence="6" id="KW-0862">Zinc</keyword>
<keyword evidence="7" id="KW-0234">DNA repair</keyword>
<evidence type="ECO:0000256" key="6">
    <source>
        <dbReference type="ARBA" id="ARBA00022833"/>
    </source>
</evidence>
<keyword evidence="8" id="KW-0539">Nucleus</keyword>
<dbReference type="EMBL" id="JALJOS010000001">
    <property type="protein sequence ID" value="KAK9844553.1"/>
    <property type="molecule type" value="Genomic_DNA"/>
</dbReference>
<comment type="caution">
    <text evidence="11">The sequence shown here is derived from an EMBL/GenBank/DDBJ whole genome shotgun (WGS) entry which is preliminary data.</text>
</comment>
<dbReference type="SUPFAM" id="SSF57850">
    <property type="entry name" value="RING/U-box"/>
    <property type="match status" value="1"/>
</dbReference>
<dbReference type="InterPro" id="IPR001841">
    <property type="entry name" value="Znf_RING"/>
</dbReference>
<dbReference type="InterPro" id="IPR031099">
    <property type="entry name" value="BRCA1-associated"/>
</dbReference>